<dbReference type="InterPro" id="IPR001506">
    <property type="entry name" value="Peptidase_M12A"/>
</dbReference>
<dbReference type="Proteomes" id="UP001165740">
    <property type="component" value="Chromosome 8"/>
</dbReference>
<dbReference type="InterPro" id="IPR006026">
    <property type="entry name" value="Peptidase_Metallo"/>
</dbReference>
<evidence type="ECO:0000256" key="3">
    <source>
        <dbReference type="ARBA" id="ARBA00022723"/>
    </source>
</evidence>
<dbReference type="CDD" id="cd04280">
    <property type="entry name" value="ZnMc_astacin_like"/>
    <property type="match status" value="1"/>
</dbReference>
<evidence type="ECO:0000256" key="7">
    <source>
        <dbReference type="PROSITE-ProRule" id="PRU01005"/>
    </source>
</evidence>
<feature type="domain" description="Peptidase M12A" evidence="11">
    <location>
        <begin position="80"/>
        <end position="264"/>
    </location>
</feature>
<evidence type="ECO:0000256" key="5">
    <source>
        <dbReference type="ARBA" id="ARBA00022833"/>
    </source>
</evidence>
<dbReference type="PANTHER" id="PTHR10127">
    <property type="entry name" value="DISCOIDIN, CUB, EGF, LAMININ , AND ZINC METALLOPROTEASE DOMAIN CONTAINING"/>
    <property type="match status" value="1"/>
</dbReference>
<keyword evidence="6 8" id="KW-0482">Metalloprotease</keyword>
<dbReference type="OrthoDB" id="291007at2759"/>
<keyword evidence="2 8" id="KW-0645">Protease</keyword>
<keyword evidence="5 8" id="KW-0862">Zinc</keyword>
<dbReference type="Pfam" id="PF01549">
    <property type="entry name" value="ShK"/>
    <property type="match status" value="2"/>
</dbReference>
<feature type="active site" evidence="8">
    <location>
        <position position="172"/>
    </location>
</feature>
<dbReference type="SMART" id="SM00254">
    <property type="entry name" value="ShKT"/>
    <property type="match status" value="2"/>
</dbReference>
<evidence type="ECO:0000256" key="8">
    <source>
        <dbReference type="PROSITE-ProRule" id="PRU01211"/>
    </source>
</evidence>
<keyword evidence="9" id="KW-0732">Signal</keyword>
<sequence>MEVNMKYFFLLIGFYLIDESCCMSIDEHIIHGATKAEMLDFFHIMPSGEINIMAEYDLVFSLDQYREIFENEGDDRTKRNANKNPRRLWPNATVYFEILPTLASAKNVSIVAEAIAEWESVTCLRFLPNTTSRHRILFKNGSMCYSSVGMQNYEQPISLSSSCLRKGVVIHEIGHAIGWFHEHTRSDRDQYIAFNVDKRLQVHFQLTKRSETYGIPYDYLSIMHYGGKMWGIVTKDSKYQELIGQRDRLSFKDIKLANLMYQCSELGKCPKKSCPFNGFVLSKSYNGQPSCQCWCESLDVNQPLVLCSSIDKEAPQPIPLSTPSLADLPCHDLRYDCLDMKSRGQCKFQLELMIEFCPLTCGFCGKGKNLCMDYEKSCKVLAASGRCADSGLKEVMTMLCPASCGLCKDMSDPCTIVQDMMGSSRSPETSSAFQYITPLFITFYFVIGKLKLTTL</sequence>
<evidence type="ECO:0000256" key="4">
    <source>
        <dbReference type="ARBA" id="ARBA00022801"/>
    </source>
</evidence>
<dbReference type="GO" id="GO:0006508">
    <property type="term" value="P:proteolysis"/>
    <property type="evidence" value="ECO:0007669"/>
    <property type="project" value="UniProtKB-KW"/>
</dbReference>
<dbReference type="InterPro" id="IPR003582">
    <property type="entry name" value="ShKT_dom"/>
</dbReference>
<reference evidence="13" key="1">
    <citation type="submission" date="2025-08" db="UniProtKB">
        <authorList>
            <consortium name="RefSeq"/>
        </authorList>
    </citation>
    <scope>IDENTIFICATION</scope>
</reference>
<dbReference type="PROSITE" id="PS51670">
    <property type="entry name" value="SHKT"/>
    <property type="match status" value="2"/>
</dbReference>
<feature type="chain" id="PRO_5041016469" description="Metalloendopeptidase" evidence="9">
    <location>
        <begin position="23"/>
        <end position="455"/>
    </location>
</feature>
<dbReference type="GeneID" id="106072516"/>
<keyword evidence="3 8" id="KW-0479">Metal-binding</keyword>
<keyword evidence="7" id="KW-1015">Disulfide bond</keyword>
<evidence type="ECO:0000313" key="13">
    <source>
        <dbReference type="RefSeq" id="XP_055895294.1"/>
    </source>
</evidence>
<proteinExistence type="predicted"/>
<keyword evidence="12" id="KW-1185">Reference proteome</keyword>
<gene>
    <name evidence="13" type="primary">LOC106072516</name>
</gene>
<dbReference type="GO" id="GO:0008270">
    <property type="term" value="F:zinc ion binding"/>
    <property type="evidence" value="ECO:0007669"/>
    <property type="project" value="UniProtKB-UniRule"/>
</dbReference>
<evidence type="ECO:0000256" key="9">
    <source>
        <dbReference type="RuleBase" id="RU361183"/>
    </source>
</evidence>
<feature type="domain" description="ShKT" evidence="10">
    <location>
        <begin position="371"/>
        <end position="407"/>
    </location>
</feature>
<comment type="caution">
    <text evidence="7">Lacks conserved residue(s) required for the propagation of feature annotation.</text>
</comment>
<feature type="binding site" evidence="8">
    <location>
        <position position="181"/>
    </location>
    <ligand>
        <name>Zn(2+)</name>
        <dbReference type="ChEBI" id="CHEBI:29105"/>
        <note>catalytic</note>
    </ligand>
</feature>
<dbReference type="EC" id="3.4.24.-" evidence="9"/>
<dbReference type="Gene3D" id="3.40.390.10">
    <property type="entry name" value="Collagenase (Catalytic Domain)"/>
    <property type="match status" value="1"/>
</dbReference>
<dbReference type="InterPro" id="IPR024079">
    <property type="entry name" value="MetalloPept_cat_dom_sf"/>
</dbReference>
<protein>
    <recommendedName>
        <fullName evidence="9">Metalloendopeptidase</fullName>
        <ecNumber evidence="9">3.4.24.-</ecNumber>
    </recommendedName>
</protein>
<dbReference type="AlphaFoldDB" id="A0A9W3B779"/>
<dbReference type="OMA" id="GEINIMA"/>
<name>A0A9W3B779_BIOGL</name>
<evidence type="ECO:0000256" key="2">
    <source>
        <dbReference type="ARBA" id="ARBA00022670"/>
    </source>
</evidence>
<dbReference type="InterPro" id="IPR034035">
    <property type="entry name" value="Astacin-like_dom"/>
</dbReference>
<dbReference type="RefSeq" id="XP_055895294.1">
    <property type="nucleotide sequence ID" value="XM_056039319.1"/>
</dbReference>
<dbReference type="SMART" id="SM00235">
    <property type="entry name" value="ZnMc"/>
    <property type="match status" value="1"/>
</dbReference>
<dbReference type="PROSITE" id="PS51864">
    <property type="entry name" value="ASTACIN"/>
    <property type="match status" value="1"/>
</dbReference>
<keyword evidence="4 8" id="KW-0378">Hydrolase</keyword>
<evidence type="ECO:0000259" key="11">
    <source>
        <dbReference type="PROSITE" id="PS51864"/>
    </source>
</evidence>
<feature type="binding site" evidence="8">
    <location>
        <position position="171"/>
    </location>
    <ligand>
        <name>Zn(2+)</name>
        <dbReference type="ChEBI" id="CHEBI:29105"/>
        <note>catalytic</note>
    </ligand>
</feature>
<dbReference type="PANTHER" id="PTHR10127:SF780">
    <property type="entry name" value="METALLOENDOPEPTIDASE"/>
    <property type="match status" value="1"/>
</dbReference>
<accession>A0A9W3B779</accession>
<dbReference type="Gene3D" id="1.10.10.1940">
    <property type="match status" value="2"/>
</dbReference>
<feature type="domain" description="ShKT" evidence="10">
    <location>
        <begin position="330"/>
        <end position="364"/>
    </location>
</feature>
<evidence type="ECO:0000259" key="10">
    <source>
        <dbReference type="PROSITE" id="PS51670"/>
    </source>
</evidence>
<feature type="binding site" evidence="8">
    <location>
        <position position="175"/>
    </location>
    <ligand>
        <name>Zn(2+)</name>
        <dbReference type="ChEBI" id="CHEBI:29105"/>
        <note>catalytic</note>
    </ligand>
</feature>
<dbReference type="GO" id="GO:0004222">
    <property type="term" value="F:metalloendopeptidase activity"/>
    <property type="evidence" value="ECO:0007669"/>
    <property type="project" value="UniProtKB-UniRule"/>
</dbReference>
<evidence type="ECO:0000256" key="1">
    <source>
        <dbReference type="ARBA" id="ARBA00002657"/>
    </source>
</evidence>
<feature type="signal peptide" evidence="9">
    <location>
        <begin position="1"/>
        <end position="22"/>
    </location>
</feature>
<organism evidence="12 13">
    <name type="scientific">Biomphalaria glabrata</name>
    <name type="common">Bloodfluke planorb</name>
    <name type="synonym">Freshwater snail</name>
    <dbReference type="NCBI Taxonomy" id="6526"/>
    <lineage>
        <taxon>Eukaryota</taxon>
        <taxon>Metazoa</taxon>
        <taxon>Spiralia</taxon>
        <taxon>Lophotrochozoa</taxon>
        <taxon>Mollusca</taxon>
        <taxon>Gastropoda</taxon>
        <taxon>Heterobranchia</taxon>
        <taxon>Euthyneura</taxon>
        <taxon>Panpulmonata</taxon>
        <taxon>Hygrophila</taxon>
        <taxon>Lymnaeoidea</taxon>
        <taxon>Planorbidae</taxon>
        <taxon>Biomphalaria</taxon>
    </lineage>
</organism>
<comment type="cofactor">
    <cofactor evidence="8 9">
        <name>Zn(2+)</name>
        <dbReference type="ChEBI" id="CHEBI:29105"/>
    </cofactor>
    <text evidence="8 9">Binds 1 zinc ion per subunit.</text>
</comment>
<evidence type="ECO:0000313" key="12">
    <source>
        <dbReference type="Proteomes" id="UP001165740"/>
    </source>
</evidence>
<comment type="function">
    <text evidence="1">Metalloprotease.</text>
</comment>
<evidence type="ECO:0000256" key="6">
    <source>
        <dbReference type="ARBA" id="ARBA00023049"/>
    </source>
</evidence>
<dbReference type="SUPFAM" id="SSF55486">
    <property type="entry name" value="Metalloproteases ('zincins'), catalytic domain"/>
    <property type="match status" value="1"/>
</dbReference>
<dbReference type="PRINTS" id="PR00480">
    <property type="entry name" value="ASTACIN"/>
</dbReference>
<feature type="disulfide bond" evidence="7">
    <location>
        <begin position="330"/>
        <end position="364"/>
    </location>
</feature>
<dbReference type="Pfam" id="PF01400">
    <property type="entry name" value="Astacin"/>
    <property type="match status" value="1"/>
</dbReference>